<keyword evidence="2" id="KW-1185">Reference proteome</keyword>
<dbReference type="Gene3D" id="3.40.190.10">
    <property type="entry name" value="Periplasmic binding protein-like II"/>
    <property type="match status" value="2"/>
</dbReference>
<dbReference type="EMBL" id="JAAXKY010000001">
    <property type="protein sequence ID" value="NMH75648.1"/>
    <property type="molecule type" value="Genomic_DNA"/>
</dbReference>
<protein>
    <recommendedName>
        <fullName evidence="3">Extracellular solute-binding protein</fullName>
    </recommendedName>
</protein>
<accession>A0ABX1R5I7</accession>
<evidence type="ECO:0000313" key="1">
    <source>
        <dbReference type="EMBL" id="NMH75648.1"/>
    </source>
</evidence>
<sequence>MMFIPAGSLTSYQSAAPGYTYVIANWPTGPDTKPWFQYLKPSMYWAASARSEHPAEAGLLIDFLTTDPRVAKLFGVDRGVPANPQFRDALSAGLDANTKMAFDFTAAMATESAPAPATTRNGASDVQIMIGRYNQQVLFGQLSPQDAGKAFVEELQRSIDAAS</sequence>
<comment type="caution">
    <text evidence="1">The sequence shown here is derived from an EMBL/GenBank/DDBJ whole genome shotgun (WGS) entry which is preliminary data.</text>
</comment>
<evidence type="ECO:0000313" key="2">
    <source>
        <dbReference type="Proteomes" id="UP001296706"/>
    </source>
</evidence>
<evidence type="ECO:0008006" key="3">
    <source>
        <dbReference type="Google" id="ProtNLM"/>
    </source>
</evidence>
<organism evidence="1 2">
    <name type="scientific">Pseudonocardia xinjiangensis</name>
    <dbReference type="NCBI Taxonomy" id="75289"/>
    <lineage>
        <taxon>Bacteria</taxon>
        <taxon>Bacillati</taxon>
        <taxon>Actinomycetota</taxon>
        <taxon>Actinomycetes</taxon>
        <taxon>Pseudonocardiales</taxon>
        <taxon>Pseudonocardiaceae</taxon>
        <taxon>Pseudonocardia</taxon>
    </lineage>
</organism>
<dbReference type="RefSeq" id="WP_169393714.1">
    <property type="nucleotide sequence ID" value="NZ_JAAXKY010000001.1"/>
</dbReference>
<name>A0ABX1R5I7_9PSEU</name>
<proteinExistence type="predicted"/>
<dbReference type="SUPFAM" id="SSF53850">
    <property type="entry name" value="Periplasmic binding protein-like II"/>
    <property type="match status" value="1"/>
</dbReference>
<gene>
    <name evidence="1" type="ORF">HF577_00710</name>
</gene>
<reference evidence="1 2" key="1">
    <citation type="submission" date="2020-04" db="EMBL/GenBank/DDBJ databases">
        <authorList>
            <person name="Klaysubun C."/>
            <person name="Duangmal K."/>
            <person name="Lipun K."/>
        </authorList>
    </citation>
    <scope>NUCLEOTIDE SEQUENCE [LARGE SCALE GENOMIC DNA]</scope>
    <source>
        <strain evidence="1 2">JCM 11839</strain>
    </source>
</reference>
<dbReference type="Proteomes" id="UP001296706">
    <property type="component" value="Unassembled WGS sequence"/>
</dbReference>